<evidence type="ECO:0000256" key="1">
    <source>
        <dbReference type="SAM" id="MobiDB-lite"/>
    </source>
</evidence>
<evidence type="ECO:0000313" key="3">
    <source>
        <dbReference type="Proteomes" id="UP000004994"/>
    </source>
</evidence>
<evidence type="ECO:0000313" key="2">
    <source>
        <dbReference type="EnsemblPlants" id="Solyc10g005860.3.1"/>
    </source>
</evidence>
<dbReference type="OMA" id="ETCLWIM"/>
<accession>A0A3Q7J5F9</accession>
<dbReference type="EnsemblPlants" id="Solyc10g005860.3.1">
    <property type="protein sequence ID" value="Solyc10g005860.3.1"/>
    <property type="gene ID" value="Solyc10g005860.3"/>
</dbReference>
<dbReference type="STRING" id="4081.A0A3Q7J5F9"/>
<feature type="region of interest" description="Disordered" evidence="1">
    <location>
        <begin position="1"/>
        <end position="74"/>
    </location>
</feature>
<feature type="compositionally biased region" description="Polar residues" evidence="1">
    <location>
        <begin position="54"/>
        <end position="67"/>
    </location>
</feature>
<reference evidence="2" key="2">
    <citation type="submission" date="2019-01" db="UniProtKB">
        <authorList>
            <consortium name="EnsemblPlants"/>
        </authorList>
    </citation>
    <scope>IDENTIFICATION</scope>
    <source>
        <strain evidence="2">cv. Heinz 1706</strain>
    </source>
</reference>
<dbReference type="AlphaFoldDB" id="A0A3Q7J5F9"/>
<sequence>MGRRKERKLAAKGAAGRRVKLDLFAEPPGDLGGSSVQDEVGGEEESKIHAELPNSPSSSGGFRQFSSKGLVEKT</sequence>
<dbReference type="PANTHER" id="PTHR47852:SF2">
    <property type="entry name" value="WW DOMAIN-CONTAINING PROTEIN"/>
    <property type="match status" value="1"/>
</dbReference>
<name>A0A3Q7J5F9_SOLLC</name>
<dbReference type="Proteomes" id="UP000004994">
    <property type="component" value="Chromosome 10"/>
</dbReference>
<keyword evidence="3" id="KW-1185">Reference proteome</keyword>
<organism evidence="2">
    <name type="scientific">Solanum lycopersicum</name>
    <name type="common">Tomato</name>
    <name type="synonym">Lycopersicon esculentum</name>
    <dbReference type="NCBI Taxonomy" id="4081"/>
    <lineage>
        <taxon>Eukaryota</taxon>
        <taxon>Viridiplantae</taxon>
        <taxon>Streptophyta</taxon>
        <taxon>Embryophyta</taxon>
        <taxon>Tracheophyta</taxon>
        <taxon>Spermatophyta</taxon>
        <taxon>Magnoliopsida</taxon>
        <taxon>eudicotyledons</taxon>
        <taxon>Gunneridae</taxon>
        <taxon>Pentapetalae</taxon>
        <taxon>asterids</taxon>
        <taxon>lamiids</taxon>
        <taxon>Solanales</taxon>
        <taxon>Solanaceae</taxon>
        <taxon>Solanoideae</taxon>
        <taxon>Solaneae</taxon>
        <taxon>Solanum</taxon>
        <taxon>Solanum subgen. Lycopersicon</taxon>
    </lineage>
</organism>
<dbReference type="PANTHER" id="PTHR47852">
    <property type="entry name" value="OS06G0298400 PROTEIN"/>
    <property type="match status" value="1"/>
</dbReference>
<protein>
    <submittedName>
        <fullName evidence="2">Uncharacterized protein</fullName>
    </submittedName>
</protein>
<reference evidence="2" key="1">
    <citation type="journal article" date="2012" name="Nature">
        <title>The tomato genome sequence provides insights into fleshy fruit evolution.</title>
        <authorList>
            <consortium name="Tomato Genome Consortium"/>
        </authorList>
    </citation>
    <scope>NUCLEOTIDE SEQUENCE [LARGE SCALE GENOMIC DNA]</scope>
    <source>
        <strain evidence="2">cv. Heinz 1706</strain>
    </source>
</reference>
<dbReference type="Gramene" id="Solyc10g005860.3.1">
    <property type="protein sequence ID" value="Solyc10g005860.3.1"/>
    <property type="gene ID" value="Solyc10g005860.3"/>
</dbReference>
<dbReference type="InParanoid" id="A0A3Q7J5F9"/>
<proteinExistence type="predicted"/>
<dbReference type="PaxDb" id="4081-Solyc10g005860.2.1"/>